<dbReference type="PANTHER" id="PTHR12083">
    <property type="entry name" value="BIFUNCTIONAL POLYNUCLEOTIDE PHOSPHATASE/KINASE"/>
    <property type="match status" value="1"/>
</dbReference>
<dbReference type="FunFam" id="3.40.50.1000:FF:000078">
    <property type="entry name" value="Bifunctional polynucleotide phosphatase/kinase"/>
    <property type="match status" value="1"/>
</dbReference>
<dbReference type="Gene3D" id="3.40.50.1000">
    <property type="entry name" value="HAD superfamily/HAD-like"/>
    <property type="match status" value="1"/>
</dbReference>
<keyword evidence="2" id="KW-0418">Kinase</keyword>
<dbReference type="InterPro" id="IPR036412">
    <property type="entry name" value="HAD-like_sf"/>
</dbReference>
<dbReference type="SUPFAM" id="SSF52540">
    <property type="entry name" value="P-loop containing nucleoside triphosphate hydrolases"/>
    <property type="match status" value="1"/>
</dbReference>
<accession>A0A3M7RJ10</accession>
<dbReference type="Pfam" id="PF08645">
    <property type="entry name" value="PNK3P"/>
    <property type="match status" value="1"/>
</dbReference>
<dbReference type="InterPro" id="IPR023214">
    <property type="entry name" value="HAD_sf"/>
</dbReference>
<dbReference type="Proteomes" id="UP000276133">
    <property type="component" value="Unassembled WGS sequence"/>
</dbReference>
<keyword evidence="2" id="KW-0808">Transferase</keyword>
<dbReference type="GO" id="GO:0006281">
    <property type="term" value="P:DNA repair"/>
    <property type="evidence" value="ECO:0007669"/>
    <property type="project" value="TreeGrafter"/>
</dbReference>
<evidence type="ECO:0000313" key="3">
    <source>
        <dbReference type="Proteomes" id="UP000276133"/>
    </source>
</evidence>
<sequence>MAPKKRKNAEQQDSTDDESSSKRNKTESGLKFGFVWREAGEKGAKNLKPLIYLSADLPGCKKIASFDIDGTIIVTKSGKTFAQNSSDWKWFDKCVPQKLKDLDDQGFRIVFITNQAGIEKGKTKPEQLKTKFEAMLKELHIPVFILIATGENHFRKPSVEMWKFFEENCNKMEEVDMDESFYCGDAAGRPKNWAPGRSKDFSCGDRMFAANCNLKFYTPEEFFLNHRPVKFEWGSVDPLEVIKKYKNSKQDKEYHSTVQEIVMMFGPPASGKSTFYRRYLKDNNYVHVNRDTLQTQEKCLKAAEAALKEGKSVCVDNTNPSKKIRADYISLAKRMNVSQVRCFVLNTPIELCHHLNYVRQNCTLGKVRRIPDVGYNMFKSQLQEPDVKEGFEEVVKIDFVPIFDDEQHEKIFKQWTN</sequence>
<dbReference type="GO" id="GO:0003690">
    <property type="term" value="F:double-stranded DNA binding"/>
    <property type="evidence" value="ECO:0007669"/>
    <property type="project" value="TreeGrafter"/>
</dbReference>
<keyword evidence="3" id="KW-1185">Reference proteome</keyword>
<dbReference type="InterPro" id="IPR013954">
    <property type="entry name" value="PNK3P"/>
</dbReference>
<gene>
    <name evidence="2" type="ORF">BpHYR1_005164</name>
</gene>
<dbReference type="CDD" id="cd01625">
    <property type="entry name" value="HAD_PNP"/>
    <property type="match status" value="1"/>
</dbReference>
<feature type="region of interest" description="Disordered" evidence="1">
    <location>
        <begin position="1"/>
        <end position="26"/>
    </location>
</feature>
<dbReference type="GO" id="GO:0005634">
    <property type="term" value="C:nucleus"/>
    <property type="evidence" value="ECO:0007669"/>
    <property type="project" value="TreeGrafter"/>
</dbReference>
<organism evidence="2 3">
    <name type="scientific">Brachionus plicatilis</name>
    <name type="common">Marine rotifer</name>
    <name type="synonym">Brachionus muelleri</name>
    <dbReference type="NCBI Taxonomy" id="10195"/>
    <lineage>
        <taxon>Eukaryota</taxon>
        <taxon>Metazoa</taxon>
        <taxon>Spiralia</taxon>
        <taxon>Gnathifera</taxon>
        <taxon>Rotifera</taxon>
        <taxon>Eurotatoria</taxon>
        <taxon>Monogononta</taxon>
        <taxon>Pseudotrocha</taxon>
        <taxon>Ploima</taxon>
        <taxon>Brachionidae</taxon>
        <taxon>Brachionus</taxon>
    </lineage>
</organism>
<dbReference type="InterPro" id="IPR006549">
    <property type="entry name" value="HAD-SF_hydro_IIIA"/>
</dbReference>
<dbReference type="GO" id="GO:0046404">
    <property type="term" value="F:ATP-dependent polydeoxyribonucleotide 5'-hydroxyl-kinase activity"/>
    <property type="evidence" value="ECO:0007669"/>
    <property type="project" value="TreeGrafter"/>
</dbReference>
<dbReference type="InterPro" id="IPR027417">
    <property type="entry name" value="P-loop_NTPase"/>
</dbReference>
<protein>
    <submittedName>
        <fullName evidence="2">Bifunctional polynucleotide phosphatase kinase-like</fullName>
    </submittedName>
</protein>
<dbReference type="STRING" id="10195.A0A3M7RJ10"/>
<dbReference type="SUPFAM" id="SSF56784">
    <property type="entry name" value="HAD-like"/>
    <property type="match status" value="1"/>
</dbReference>
<dbReference type="Gene3D" id="3.40.50.300">
    <property type="entry name" value="P-loop containing nucleotide triphosphate hydrolases"/>
    <property type="match status" value="1"/>
</dbReference>
<name>A0A3M7RJ10_BRAPC</name>
<dbReference type="EMBL" id="REGN01003261">
    <property type="protein sequence ID" value="RNA23553.1"/>
    <property type="molecule type" value="Genomic_DNA"/>
</dbReference>
<dbReference type="NCBIfam" id="TIGR01664">
    <property type="entry name" value="DNA-3'-Pase"/>
    <property type="match status" value="1"/>
</dbReference>
<evidence type="ECO:0000313" key="2">
    <source>
        <dbReference type="EMBL" id="RNA23553.1"/>
    </source>
</evidence>
<proteinExistence type="predicted"/>
<dbReference type="GO" id="GO:0046403">
    <property type="term" value="F:polynucleotide 3'-phosphatase activity"/>
    <property type="evidence" value="ECO:0007669"/>
    <property type="project" value="TreeGrafter"/>
</dbReference>
<reference evidence="2 3" key="1">
    <citation type="journal article" date="2018" name="Sci. Rep.">
        <title>Genomic signatures of local adaptation to the degree of environmental predictability in rotifers.</title>
        <authorList>
            <person name="Franch-Gras L."/>
            <person name="Hahn C."/>
            <person name="Garcia-Roger E.M."/>
            <person name="Carmona M.J."/>
            <person name="Serra M."/>
            <person name="Gomez A."/>
        </authorList>
    </citation>
    <scope>NUCLEOTIDE SEQUENCE [LARGE SCALE GENOMIC DNA]</scope>
    <source>
        <strain evidence="2">HYR1</strain>
    </source>
</reference>
<dbReference type="InterPro" id="IPR006551">
    <property type="entry name" value="Polynucleotide_phosphatase"/>
</dbReference>
<comment type="caution">
    <text evidence="2">The sequence shown here is derived from an EMBL/GenBank/DDBJ whole genome shotgun (WGS) entry which is preliminary data.</text>
</comment>
<dbReference type="FunFam" id="3.40.50.300:FF:000737">
    <property type="entry name" value="Bifunctional polynucleotide phosphatase/kinase"/>
    <property type="match status" value="1"/>
</dbReference>
<dbReference type="Pfam" id="PF13671">
    <property type="entry name" value="AAA_33"/>
    <property type="match status" value="1"/>
</dbReference>
<dbReference type="PANTHER" id="PTHR12083:SF18">
    <property type="entry name" value="BIFUNCTIONAL POLYNUCLEOTIDE PHOSPHATASE_KINASE"/>
    <property type="match status" value="1"/>
</dbReference>
<evidence type="ECO:0000256" key="1">
    <source>
        <dbReference type="SAM" id="MobiDB-lite"/>
    </source>
</evidence>
<dbReference type="OrthoDB" id="19045at2759"/>
<dbReference type="NCBIfam" id="TIGR01662">
    <property type="entry name" value="HAD-SF-IIIA"/>
    <property type="match status" value="1"/>
</dbReference>
<dbReference type="AlphaFoldDB" id="A0A3M7RJ10"/>